<dbReference type="PANTHER" id="PTHR44163:SF1">
    <property type="entry name" value="U3 SMALL NUCLEOLAR RNA-ASSOCIATED PROTEIN 4 HOMOLOG"/>
    <property type="match status" value="1"/>
</dbReference>
<dbReference type="GO" id="GO:0000462">
    <property type="term" value="P:maturation of SSU-rRNA from tricistronic rRNA transcript (SSU-rRNA, 5.8S rRNA, LSU-rRNA)"/>
    <property type="evidence" value="ECO:0007669"/>
    <property type="project" value="InterPro"/>
</dbReference>
<dbReference type="GeneID" id="19899055"/>
<dbReference type="EMBL" id="JH767559">
    <property type="protein sequence ID" value="EON62521.1"/>
    <property type="molecule type" value="Genomic_DNA"/>
</dbReference>
<dbReference type="GO" id="GO:0003723">
    <property type="term" value="F:RNA binding"/>
    <property type="evidence" value="ECO:0007669"/>
    <property type="project" value="TreeGrafter"/>
</dbReference>
<dbReference type="GO" id="GO:0030686">
    <property type="term" value="C:90S preribosome"/>
    <property type="evidence" value="ECO:0007669"/>
    <property type="project" value="InterPro"/>
</dbReference>
<protein>
    <recommendedName>
        <fullName evidence="4">U3 small nucleolar RNA-associated protein 4</fullName>
    </recommendedName>
</protein>
<dbReference type="Pfam" id="PF00400">
    <property type="entry name" value="WD40"/>
    <property type="match status" value="1"/>
</dbReference>
<evidence type="ECO:0000256" key="1">
    <source>
        <dbReference type="SAM" id="MobiDB-lite"/>
    </source>
</evidence>
<accession>R7YLM2</accession>
<sequence length="912" mass="100600">MDIHRSRFVPYPAAAINALAFSHTSGEDFPTKDQRDLRLAIGRANGNIEIWNPAKGAWVHETTMAGGKDRSVEGLAWTQEPEEVDENGKATVGRLRLFSIGYSSTVTEWDIVSGLPQRHSSGNHSEVWSLAAQPRWRASQKKGRKEDAQTREGEFRGQNLVAGCADGTLALLSTAEDDLRFQRFLSRPTAKKARVLSVTYQNRDIVIAGFADNMIRVFDTRNGALLRNISLGAAPTGGPRDILVWTVKCLPNGTIISGDSVGNVTFFDGKTYSQTQRISGHEADVLDVACSQDGLSVYSCGMDRRTVTYKLLGKRWAKTSHVRQHEHDVKTMATFESERMSVIASGGLDTNPIITPLREHGNEHFRTLSGLPQSPPIASAPGQRLLVSWWEREVSIWRIQPKGRQSKSRKLVARMALKGEENIASASISDAGDLLAVSTAAEIKIFQIKSRPKDLESGLRLRLRKLESPPPMAKLGAKLVTLSADGRWLAVITHNSSVLLARVSKDEQADGRFKILPKLVELNRLPRKQKLQTALVAPSGRYEHTITRAQFSTDSRVLVVGDLAGHLDSWVLEGHPDPTAPEVDIADPRSSASSVASDDEDEDDEKHPVILFGQHWIPNPSAHLLPKLDSAPLFLSFRPNATNTPEPNGNPAVHPTRHNPHPHSHDLPQGDYRLLVLSAQHRLYEFDVLKGGLTDWSRRNPTSNLPAEFQGVRDRAMGCVWDTSNDRERVWLYGSSWLFMFDLARDFPASEEVGGAERKRKRGAERDGRKGTSGAGSRVPQRELPGLGRKMRKTTAGAAAAREWVVLGERQSLVSDEESEADAVALSGLRVPGEEEIGGADGDEGQDVDGEKAVQAQKEQKNWLCAYKYRPILGLVPIGGQEDGEALEVVLVERPLWDLELPPRFVGSHEKE</sequence>
<dbReference type="Gene3D" id="2.130.10.10">
    <property type="entry name" value="YVTN repeat-like/Quinoprotein amine dehydrogenase"/>
    <property type="match status" value="2"/>
</dbReference>
<feature type="region of interest" description="Disordered" evidence="1">
    <location>
        <begin position="573"/>
        <end position="605"/>
    </location>
</feature>
<dbReference type="InterPro" id="IPR001680">
    <property type="entry name" value="WD40_rpt"/>
</dbReference>
<evidence type="ECO:0000313" key="3">
    <source>
        <dbReference type="Proteomes" id="UP000016924"/>
    </source>
</evidence>
<evidence type="ECO:0000313" key="2">
    <source>
        <dbReference type="EMBL" id="EON62521.1"/>
    </source>
</evidence>
<organism evidence="2 3">
    <name type="scientific">Coniosporium apollinis (strain CBS 100218)</name>
    <name type="common">Rock-inhabiting black yeast</name>
    <dbReference type="NCBI Taxonomy" id="1168221"/>
    <lineage>
        <taxon>Eukaryota</taxon>
        <taxon>Fungi</taxon>
        <taxon>Dikarya</taxon>
        <taxon>Ascomycota</taxon>
        <taxon>Pezizomycotina</taxon>
        <taxon>Dothideomycetes</taxon>
        <taxon>Dothideomycetes incertae sedis</taxon>
        <taxon>Coniosporium</taxon>
    </lineage>
</organism>
<gene>
    <name evidence="2" type="ORF">W97_01744</name>
</gene>
<reference evidence="3" key="1">
    <citation type="submission" date="2012-06" db="EMBL/GenBank/DDBJ databases">
        <title>The genome sequence of Coniosporium apollinis CBS 100218.</title>
        <authorList>
            <consortium name="The Broad Institute Genome Sequencing Platform"/>
            <person name="Cuomo C."/>
            <person name="Gorbushina A."/>
            <person name="Noack S."/>
            <person name="Walker B."/>
            <person name="Young S.K."/>
            <person name="Zeng Q."/>
            <person name="Gargeya S."/>
            <person name="Fitzgerald M."/>
            <person name="Haas B."/>
            <person name="Abouelleil A."/>
            <person name="Alvarado L."/>
            <person name="Arachchi H.M."/>
            <person name="Berlin A.M."/>
            <person name="Chapman S.B."/>
            <person name="Goldberg J."/>
            <person name="Griggs A."/>
            <person name="Gujja S."/>
            <person name="Hansen M."/>
            <person name="Howarth C."/>
            <person name="Imamovic A."/>
            <person name="Larimer J."/>
            <person name="McCowan C."/>
            <person name="Montmayeur A."/>
            <person name="Murphy C."/>
            <person name="Neiman D."/>
            <person name="Pearson M."/>
            <person name="Priest M."/>
            <person name="Roberts A."/>
            <person name="Saif S."/>
            <person name="Shea T."/>
            <person name="Sisk P."/>
            <person name="Sykes S."/>
            <person name="Wortman J."/>
            <person name="Nusbaum C."/>
            <person name="Birren B."/>
        </authorList>
    </citation>
    <scope>NUCLEOTIDE SEQUENCE [LARGE SCALE GENOMIC DNA]</scope>
    <source>
        <strain evidence="3">CBS 100218</strain>
    </source>
</reference>
<evidence type="ECO:0008006" key="4">
    <source>
        <dbReference type="Google" id="ProtNLM"/>
    </source>
</evidence>
<dbReference type="SMART" id="SM00320">
    <property type="entry name" value="WD40"/>
    <property type="match status" value="6"/>
</dbReference>
<feature type="region of interest" description="Disordered" evidence="1">
    <location>
        <begin position="639"/>
        <end position="665"/>
    </location>
</feature>
<feature type="region of interest" description="Disordered" evidence="1">
    <location>
        <begin position="751"/>
        <end position="787"/>
    </location>
</feature>
<name>R7YLM2_CONA1</name>
<dbReference type="PANTHER" id="PTHR44163">
    <property type="entry name" value="U3 SMALL NUCLEOLAR RNA-ASSOCIATED PROTEIN 4 HOMOLOG"/>
    <property type="match status" value="1"/>
</dbReference>
<dbReference type="InterPro" id="IPR046351">
    <property type="entry name" value="UTP4"/>
</dbReference>
<dbReference type="SUPFAM" id="SSF50978">
    <property type="entry name" value="WD40 repeat-like"/>
    <property type="match status" value="2"/>
</dbReference>
<dbReference type="RefSeq" id="XP_007777838.1">
    <property type="nucleotide sequence ID" value="XM_007779648.1"/>
</dbReference>
<dbReference type="AlphaFoldDB" id="R7YLM2"/>
<dbReference type="OrthoDB" id="8883818at2759"/>
<dbReference type="GO" id="GO:0032040">
    <property type="term" value="C:small-subunit processome"/>
    <property type="evidence" value="ECO:0007669"/>
    <property type="project" value="TreeGrafter"/>
</dbReference>
<dbReference type="InterPro" id="IPR036322">
    <property type="entry name" value="WD40_repeat_dom_sf"/>
</dbReference>
<dbReference type="STRING" id="1168221.R7YLM2"/>
<dbReference type="HOGENOM" id="CLU_002392_2_1_1"/>
<keyword evidence="3" id="KW-1185">Reference proteome</keyword>
<dbReference type="eggNOG" id="KOG2048">
    <property type="taxonomic scope" value="Eukaryota"/>
</dbReference>
<dbReference type="OMA" id="MWDVELP"/>
<dbReference type="InterPro" id="IPR015943">
    <property type="entry name" value="WD40/YVTN_repeat-like_dom_sf"/>
</dbReference>
<proteinExistence type="predicted"/>
<dbReference type="GO" id="GO:0034455">
    <property type="term" value="C:t-UTP complex"/>
    <property type="evidence" value="ECO:0007669"/>
    <property type="project" value="TreeGrafter"/>
</dbReference>
<dbReference type="Proteomes" id="UP000016924">
    <property type="component" value="Unassembled WGS sequence"/>
</dbReference>